<evidence type="ECO:0000313" key="3">
    <source>
        <dbReference type="EMBL" id="CAG9802644.1"/>
    </source>
</evidence>
<keyword evidence="1" id="KW-1133">Transmembrane helix</keyword>
<dbReference type="Proteomes" id="UP001153620">
    <property type="component" value="Chromosome 2"/>
</dbReference>
<organism evidence="3 4">
    <name type="scientific">Chironomus riparius</name>
    <dbReference type="NCBI Taxonomy" id="315576"/>
    <lineage>
        <taxon>Eukaryota</taxon>
        <taxon>Metazoa</taxon>
        <taxon>Ecdysozoa</taxon>
        <taxon>Arthropoda</taxon>
        <taxon>Hexapoda</taxon>
        <taxon>Insecta</taxon>
        <taxon>Pterygota</taxon>
        <taxon>Neoptera</taxon>
        <taxon>Endopterygota</taxon>
        <taxon>Diptera</taxon>
        <taxon>Nematocera</taxon>
        <taxon>Chironomoidea</taxon>
        <taxon>Chironomidae</taxon>
        <taxon>Chironominae</taxon>
        <taxon>Chironomus</taxon>
    </lineage>
</organism>
<keyword evidence="4" id="KW-1185">Reference proteome</keyword>
<keyword evidence="2" id="KW-0732">Signal</keyword>
<name>A0A9N9RSK3_9DIPT</name>
<feature type="transmembrane region" description="Helical" evidence="1">
    <location>
        <begin position="686"/>
        <end position="709"/>
    </location>
</feature>
<accession>A0A9N9RSK3</accession>
<feature type="chain" id="PRO_5040230935" evidence="2">
    <location>
        <begin position="17"/>
        <end position="736"/>
    </location>
</feature>
<reference evidence="3" key="1">
    <citation type="submission" date="2022-01" db="EMBL/GenBank/DDBJ databases">
        <authorList>
            <person name="King R."/>
        </authorList>
    </citation>
    <scope>NUCLEOTIDE SEQUENCE</scope>
</reference>
<reference evidence="3" key="2">
    <citation type="submission" date="2022-10" db="EMBL/GenBank/DDBJ databases">
        <authorList>
            <consortium name="ENA_rothamsted_submissions"/>
            <consortium name="culmorum"/>
            <person name="King R."/>
        </authorList>
    </citation>
    <scope>NUCLEOTIDE SEQUENCE</scope>
</reference>
<keyword evidence="1" id="KW-0472">Membrane</keyword>
<evidence type="ECO:0000313" key="4">
    <source>
        <dbReference type="Proteomes" id="UP001153620"/>
    </source>
</evidence>
<feature type="signal peptide" evidence="2">
    <location>
        <begin position="1"/>
        <end position="16"/>
    </location>
</feature>
<evidence type="ECO:0000256" key="2">
    <source>
        <dbReference type="SAM" id="SignalP"/>
    </source>
</evidence>
<protein>
    <submittedName>
        <fullName evidence="3">Uncharacterized protein</fullName>
    </submittedName>
</protein>
<sequence length="736" mass="85942">MKLFLIIIYFVMASDALQPNVYLKYFKKFKFENYTKFSYRLHNYENSSIQFGLNKHFDVIMATLVDHRYKIAYSDTVMFEAKDNRSSLKQRELFRTTGFEDPEYMQIGSTPRISFRYILHFHASDIVEKLLNCKIGSGKIYDIIEEATKCEFRSSGIYSKVTIIDYYMENENLTVNGEVYPSRFDAYLEFSDNPVSVFCIMKINMTFIIPIVHKIRSINNADSSILATQALQPNTYFKFLNKTTSSVNYTKITYRLNTYEGSSMPFGINNHFDILFEYKITKKDIKIYGETITFKSKDSDELVQKSLINNFRSFNCSLFFIITDIIEKLLKCKLDKQEVFGKFYLTNSFIHHENLVINGSVIASEFDNNFEIIHHETEPFCDDSSIPLEINNYFDILFEYQITAKFSITCKEEVTLISKENDEIVQKSLMNNAGSLKLNEKLNFGNVLYFKATDIIEKIVKCNLEKRDILGKFHVINSLEDDKNLKVYGEVITSKFEIYFEVFDSLKTPLLIDALKPNIYLKFINKSELSGSPKITFRLYVCDEFSDLYKIVDFYNVSMEVIILPEDLMPYESIFIFETRNVPFALSRKNLFHTSEENIYLPNYNNSHVERYFKNILEFHSSDIAEQVFCCKLDSQNIKSQLRIINFYVDDKELIVDGEIFPSRLDAHLNIFGTGKKMLCEYNLKFIFVISTFLLMLGLCILFTILNCLAKKIRKMSSKVYVQGRKEMNEGLDSGA</sequence>
<proteinExistence type="predicted"/>
<dbReference type="EMBL" id="OU895878">
    <property type="protein sequence ID" value="CAG9802644.1"/>
    <property type="molecule type" value="Genomic_DNA"/>
</dbReference>
<dbReference type="AlphaFoldDB" id="A0A9N9RSK3"/>
<evidence type="ECO:0000256" key="1">
    <source>
        <dbReference type="SAM" id="Phobius"/>
    </source>
</evidence>
<keyword evidence="1" id="KW-0812">Transmembrane</keyword>
<gene>
    <name evidence="3" type="ORF">CHIRRI_LOCUS5550</name>
</gene>